<dbReference type="EC" id="1.1.1.1" evidence="3"/>
<dbReference type="SMART" id="SM00829">
    <property type="entry name" value="PKS_ER"/>
    <property type="match status" value="1"/>
</dbReference>
<gene>
    <name evidence="12" type="ORF">BKG82_09750</name>
</gene>
<dbReference type="InterPro" id="IPR013154">
    <property type="entry name" value="ADH-like_N"/>
</dbReference>
<dbReference type="RefSeq" id="WP_057970118.1">
    <property type="nucleotide sequence ID" value="NZ_MLII01000030.1"/>
</dbReference>
<dbReference type="InterPro" id="IPR023921">
    <property type="entry name" value="ADH_Zn_actinomycetes"/>
</dbReference>
<comment type="cofactor">
    <cofactor evidence="1 10">
        <name>Zn(2+)</name>
        <dbReference type="ChEBI" id="CHEBI:29105"/>
    </cofactor>
</comment>
<dbReference type="InterPro" id="IPR036291">
    <property type="entry name" value="NAD(P)-bd_dom_sf"/>
</dbReference>
<dbReference type="Proteomes" id="UP000180043">
    <property type="component" value="Unassembled WGS sequence"/>
</dbReference>
<dbReference type="Gene3D" id="3.90.180.10">
    <property type="entry name" value="Medium-chain alcohol dehydrogenases, catalytic domain"/>
    <property type="match status" value="1"/>
</dbReference>
<sequence>MKTKAAVLWGLHQKWEVEELELDGPKEREVLVKLTASGLCHSDAHLVTGDMPMNLPVVGGHEGSGVVAEVGPGVTEVEVGDHVVLSFIPACGRCRPCAGGMSNLCEYGAAIMAGPQLDGTFRFHGRGQNIGQMCVVGTFSEYTVVPVFSVIKVKKDMPLDAAALVGCGVTTGYGAAVRTGGTQDGDTVVVMGVGGLGINAIQGAHIAGARYVLALDPVPYKRSRSTEFGATHTAADIAEAHTIVTELTEGAMADVCVVTTDSCEGAYVAQALSLVGKRGRVVMTAIPHPGDTTVDMSLFDLTLYEKQLRGCLFGSSNPRTDVLRMLELYRAGRLKLDELVTREYALEDINQGYEDLRNGLNLRGLVRF</sequence>
<evidence type="ECO:0000256" key="2">
    <source>
        <dbReference type="ARBA" id="ARBA00008072"/>
    </source>
</evidence>
<accession>A0A1S1LT22</accession>
<evidence type="ECO:0000256" key="3">
    <source>
        <dbReference type="ARBA" id="ARBA00013190"/>
    </source>
</evidence>
<protein>
    <recommendedName>
        <fullName evidence="3">alcohol dehydrogenase</fullName>
        <ecNumber evidence="3">1.1.1.1</ecNumber>
    </recommendedName>
</protein>
<dbReference type="PANTHER" id="PTHR43880:SF12">
    <property type="entry name" value="ALCOHOL DEHYDROGENASE CLASS-3"/>
    <property type="match status" value="1"/>
</dbReference>
<dbReference type="EMBL" id="MLIQ01000013">
    <property type="protein sequence ID" value="OHU57921.1"/>
    <property type="molecule type" value="Genomic_DNA"/>
</dbReference>
<keyword evidence="5 10" id="KW-0862">Zinc</keyword>
<evidence type="ECO:0000256" key="7">
    <source>
        <dbReference type="ARBA" id="ARBA00023027"/>
    </source>
</evidence>
<keyword evidence="4 10" id="KW-0479">Metal-binding</keyword>
<dbReference type="GO" id="GO:0004022">
    <property type="term" value="F:alcohol dehydrogenase (NAD+) activity"/>
    <property type="evidence" value="ECO:0007669"/>
    <property type="project" value="UniProtKB-EC"/>
</dbReference>
<dbReference type="CDD" id="cd08279">
    <property type="entry name" value="Zn_ADH_class_III"/>
    <property type="match status" value="1"/>
</dbReference>
<comment type="catalytic activity">
    <reaction evidence="9">
        <text>a primary alcohol + NAD(+) = an aldehyde + NADH + H(+)</text>
        <dbReference type="Rhea" id="RHEA:10736"/>
        <dbReference type="ChEBI" id="CHEBI:15378"/>
        <dbReference type="ChEBI" id="CHEBI:15734"/>
        <dbReference type="ChEBI" id="CHEBI:17478"/>
        <dbReference type="ChEBI" id="CHEBI:57540"/>
        <dbReference type="ChEBI" id="CHEBI:57945"/>
        <dbReference type="EC" id="1.1.1.1"/>
    </reaction>
</comment>
<evidence type="ECO:0000313" key="13">
    <source>
        <dbReference type="Proteomes" id="UP000180043"/>
    </source>
</evidence>
<dbReference type="GO" id="GO:0046294">
    <property type="term" value="P:formaldehyde catabolic process"/>
    <property type="evidence" value="ECO:0007669"/>
    <property type="project" value="TreeGrafter"/>
</dbReference>
<dbReference type="Gene3D" id="3.40.50.720">
    <property type="entry name" value="NAD(P)-binding Rossmann-like Domain"/>
    <property type="match status" value="1"/>
</dbReference>
<dbReference type="InterPro" id="IPR020843">
    <property type="entry name" value="ER"/>
</dbReference>
<name>A0A1S1LT22_MYCCH</name>
<comment type="similarity">
    <text evidence="2 10">Belongs to the zinc-containing alcohol dehydrogenase family.</text>
</comment>
<dbReference type="Pfam" id="PF08240">
    <property type="entry name" value="ADH_N"/>
    <property type="match status" value="1"/>
</dbReference>
<reference evidence="12 13" key="1">
    <citation type="submission" date="2016-10" db="EMBL/GenBank/DDBJ databases">
        <title>Evaluation of Human, Veterinary and Environmental Mycobacterium chelonae Isolates by Core Genome Phylogenomic Analysis, Targeted Gene Comparison, and Anti-microbial Susceptibility Patterns: A Tale of Mistaken Identities.</title>
        <authorList>
            <person name="Fogelson S.B."/>
            <person name="Camus A.C."/>
            <person name="Lorenz W."/>
            <person name="Vasireddy R."/>
            <person name="Vasireddy S."/>
            <person name="Smith T."/>
            <person name="Brown-Elliott B.A."/>
            <person name="Wallace R.J.Jr."/>
            <person name="Hasan N.A."/>
            <person name="Reischl U."/>
            <person name="Sanchez S."/>
        </authorList>
    </citation>
    <scope>NUCLEOTIDE SEQUENCE [LARGE SCALE GENOMIC DNA]</scope>
    <source>
        <strain evidence="12 13">15515</strain>
    </source>
</reference>
<evidence type="ECO:0000256" key="9">
    <source>
        <dbReference type="ARBA" id="ARBA00049243"/>
    </source>
</evidence>
<dbReference type="AlphaFoldDB" id="A0A1S1LT22"/>
<dbReference type="GO" id="GO:0051903">
    <property type="term" value="F:S-(hydroxymethyl)glutathione dehydrogenase [NAD(P)+] activity"/>
    <property type="evidence" value="ECO:0007669"/>
    <property type="project" value="TreeGrafter"/>
</dbReference>
<evidence type="ECO:0000259" key="11">
    <source>
        <dbReference type="SMART" id="SM00829"/>
    </source>
</evidence>
<comment type="catalytic activity">
    <reaction evidence="8">
        <text>a secondary alcohol + NAD(+) = a ketone + NADH + H(+)</text>
        <dbReference type="Rhea" id="RHEA:10740"/>
        <dbReference type="ChEBI" id="CHEBI:15378"/>
        <dbReference type="ChEBI" id="CHEBI:17087"/>
        <dbReference type="ChEBI" id="CHEBI:35681"/>
        <dbReference type="ChEBI" id="CHEBI:57540"/>
        <dbReference type="ChEBI" id="CHEBI:57945"/>
        <dbReference type="EC" id="1.1.1.1"/>
    </reaction>
</comment>
<dbReference type="InterPro" id="IPR002328">
    <property type="entry name" value="ADH_Zn_CS"/>
</dbReference>
<evidence type="ECO:0000256" key="5">
    <source>
        <dbReference type="ARBA" id="ARBA00022833"/>
    </source>
</evidence>
<comment type="caution">
    <text evidence="12">The sequence shown here is derived from an EMBL/GenBank/DDBJ whole genome shotgun (WGS) entry which is preliminary data.</text>
</comment>
<dbReference type="InterPro" id="IPR013149">
    <property type="entry name" value="ADH-like_C"/>
</dbReference>
<organism evidence="12 13">
    <name type="scientific">Mycobacteroides chelonae</name>
    <name type="common">Mycobacterium chelonae</name>
    <dbReference type="NCBI Taxonomy" id="1774"/>
    <lineage>
        <taxon>Bacteria</taxon>
        <taxon>Bacillati</taxon>
        <taxon>Actinomycetota</taxon>
        <taxon>Actinomycetes</taxon>
        <taxon>Mycobacteriales</taxon>
        <taxon>Mycobacteriaceae</taxon>
        <taxon>Mycobacteroides</taxon>
    </lineage>
</organism>
<evidence type="ECO:0000256" key="10">
    <source>
        <dbReference type="RuleBase" id="RU361277"/>
    </source>
</evidence>
<proteinExistence type="inferred from homology"/>
<dbReference type="PANTHER" id="PTHR43880">
    <property type="entry name" value="ALCOHOL DEHYDROGENASE"/>
    <property type="match status" value="1"/>
</dbReference>
<dbReference type="SUPFAM" id="SSF50129">
    <property type="entry name" value="GroES-like"/>
    <property type="match status" value="2"/>
</dbReference>
<evidence type="ECO:0000313" key="12">
    <source>
        <dbReference type="EMBL" id="OHU57921.1"/>
    </source>
</evidence>
<dbReference type="InterPro" id="IPR011032">
    <property type="entry name" value="GroES-like_sf"/>
</dbReference>
<evidence type="ECO:0000256" key="4">
    <source>
        <dbReference type="ARBA" id="ARBA00022723"/>
    </source>
</evidence>
<keyword evidence="6" id="KW-0560">Oxidoreductase</keyword>
<dbReference type="GO" id="GO:0005829">
    <property type="term" value="C:cytosol"/>
    <property type="evidence" value="ECO:0007669"/>
    <property type="project" value="TreeGrafter"/>
</dbReference>
<feature type="domain" description="Enoyl reductase (ER)" evidence="11">
    <location>
        <begin position="10"/>
        <end position="362"/>
    </location>
</feature>
<dbReference type="Pfam" id="PF00107">
    <property type="entry name" value="ADH_zinc_N"/>
    <property type="match status" value="1"/>
</dbReference>
<keyword evidence="7" id="KW-0520">NAD</keyword>
<evidence type="ECO:0000256" key="1">
    <source>
        <dbReference type="ARBA" id="ARBA00001947"/>
    </source>
</evidence>
<dbReference type="GO" id="GO:0008270">
    <property type="term" value="F:zinc ion binding"/>
    <property type="evidence" value="ECO:0007669"/>
    <property type="project" value="InterPro"/>
</dbReference>
<dbReference type="NCBIfam" id="TIGR03989">
    <property type="entry name" value="Rxyl_3153"/>
    <property type="match status" value="1"/>
</dbReference>
<dbReference type="SUPFAM" id="SSF51735">
    <property type="entry name" value="NAD(P)-binding Rossmann-fold domains"/>
    <property type="match status" value="1"/>
</dbReference>
<evidence type="ECO:0000256" key="6">
    <source>
        <dbReference type="ARBA" id="ARBA00023002"/>
    </source>
</evidence>
<dbReference type="PROSITE" id="PS00059">
    <property type="entry name" value="ADH_ZINC"/>
    <property type="match status" value="1"/>
</dbReference>
<evidence type="ECO:0000256" key="8">
    <source>
        <dbReference type="ARBA" id="ARBA00049164"/>
    </source>
</evidence>